<accession>A0A4Y9YXA3</accession>
<dbReference type="OrthoDB" id="10370993at2759"/>
<keyword evidence="4" id="KW-1185">Reference proteome</keyword>
<feature type="transmembrane region" description="Helical" evidence="2">
    <location>
        <begin position="80"/>
        <end position="98"/>
    </location>
</feature>
<dbReference type="AlphaFoldDB" id="A0A4Y9YXA3"/>
<sequence length="310" mass="33975">MREHAICRQFFGTRSARIASVLCSRRSANARHWHFSVISVWADEELEGISTARFRSVSAVTALRSSTLARHLYHRSNMKFIFAPLIVAAITSMATLASPTQVALPGDNHVELSESYSAPGAADAFAQPSLPVAMQSVGAWKAFEGYYNQLADYLSAVEAKCDKDGKDDGDDDRTDDDPQGQPVRLHASSTRNRLTLTLDFFCVCRAQVQLITMHNTGAYTSYVRIVYRGITSDRLGPSFPTRKSHTLDLSQFQLLKEGETFQVKVDIVSGKDVTAGTVLTYGTDNKNSNANFHSGGGTQNAWVAFDGYSG</sequence>
<comment type="caution">
    <text evidence="3">The sequence shown here is derived from an EMBL/GenBank/DDBJ whole genome shotgun (WGS) entry which is preliminary data.</text>
</comment>
<evidence type="ECO:0000256" key="1">
    <source>
        <dbReference type="SAM" id="MobiDB-lite"/>
    </source>
</evidence>
<keyword evidence="2" id="KW-1133">Transmembrane helix</keyword>
<gene>
    <name evidence="3" type="ORF">EVG20_g4889</name>
</gene>
<keyword evidence="2" id="KW-0472">Membrane</keyword>
<reference evidence="3 4" key="1">
    <citation type="submission" date="2019-02" db="EMBL/GenBank/DDBJ databases">
        <title>Genome sequencing of the rare red list fungi Dentipellis fragilis.</title>
        <authorList>
            <person name="Buettner E."/>
            <person name="Kellner H."/>
        </authorList>
    </citation>
    <scope>NUCLEOTIDE SEQUENCE [LARGE SCALE GENOMIC DNA]</scope>
    <source>
        <strain evidence="3 4">DSM 105465</strain>
    </source>
</reference>
<evidence type="ECO:0000256" key="2">
    <source>
        <dbReference type="SAM" id="Phobius"/>
    </source>
</evidence>
<dbReference type="EMBL" id="SEOQ01000269">
    <property type="protein sequence ID" value="TFY66201.1"/>
    <property type="molecule type" value="Genomic_DNA"/>
</dbReference>
<evidence type="ECO:0000313" key="4">
    <source>
        <dbReference type="Proteomes" id="UP000298327"/>
    </source>
</evidence>
<feature type="compositionally biased region" description="Acidic residues" evidence="1">
    <location>
        <begin position="167"/>
        <end position="178"/>
    </location>
</feature>
<keyword evidence="2" id="KW-0812">Transmembrane</keyword>
<proteinExistence type="predicted"/>
<name>A0A4Y9YXA3_9AGAM</name>
<feature type="region of interest" description="Disordered" evidence="1">
    <location>
        <begin position="162"/>
        <end position="188"/>
    </location>
</feature>
<protein>
    <submittedName>
        <fullName evidence="3">Uncharacterized protein</fullName>
    </submittedName>
</protein>
<dbReference type="Proteomes" id="UP000298327">
    <property type="component" value="Unassembled WGS sequence"/>
</dbReference>
<evidence type="ECO:0000313" key="3">
    <source>
        <dbReference type="EMBL" id="TFY66201.1"/>
    </source>
</evidence>
<organism evidence="3 4">
    <name type="scientific">Dentipellis fragilis</name>
    <dbReference type="NCBI Taxonomy" id="205917"/>
    <lineage>
        <taxon>Eukaryota</taxon>
        <taxon>Fungi</taxon>
        <taxon>Dikarya</taxon>
        <taxon>Basidiomycota</taxon>
        <taxon>Agaricomycotina</taxon>
        <taxon>Agaricomycetes</taxon>
        <taxon>Russulales</taxon>
        <taxon>Hericiaceae</taxon>
        <taxon>Dentipellis</taxon>
    </lineage>
</organism>